<feature type="compositionally biased region" description="Gly residues" evidence="2">
    <location>
        <begin position="95"/>
        <end position="122"/>
    </location>
</feature>
<dbReference type="InterPro" id="IPR051448">
    <property type="entry name" value="CdaR-like_regulators"/>
</dbReference>
<dbReference type="Gene3D" id="1.10.10.2840">
    <property type="entry name" value="PucR C-terminal helix-turn-helix domain"/>
    <property type="match status" value="1"/>
</dbReference>
<feature type="domain" description="PucR C-terminal helix-turn-helix" evidence="3">
    <location>
        <begin position="483"/>
        <end position="540"/>
    </location>
</feature>
<evidence type="ECO:0000259" key="3">
    <source>
        <dbReference type="Pfam" id="PF13556"/>
    </source>
</evidence>
<evidence type="ECO:0000256" key="2">
    <source>
        <dbReference type="SAM" id="MobiDB-lite"/>
    </source>
</evidence>
<dbReference type="PANTHER" id="PTHR33744:SF1">
    <property type="entry name" value="DNA-BINDING TRANSCRIPTIONAL ACTIVATOR ADER"/>
    <property type="match status" value="1"/>
</dbReference>
<evidence type="ECO:0000313" key="6">
    <source>
        <dbReference type="Proteomes" id="UP001499843"/>
    </source>
</evidence>
<dbReference type="PANTHER" id="PTHR33744">
    <property type="entry name" value="CARBOHYDRATE DIACID REGULATOR"/>
    <property type="match status" value="1"/>
</dbReference>
<reference evidence="6" key="1">
    <citation type="journal article" date="2019" name="Int. J. Syst. Evol. Microbiol.">
        <title>The Global Catalogue of Microorganisms (GCM) 10K type strain sequencing project: providing services to taxonomists for standard genome sequencing and annotation.</title>
        <authorList>
            <consortium name="The Broad Institute Genomics Platform"/>
            <consortium name="The Broad Institute Genome Sequencing Center for Infectious Disease"/>
            <person name="Wu L."/>
            <person name="Ma J."/>
        </authorList>
    </citation>
    <scope>NUCLEOTIDE SEQUENCE [LARGE SCALE GENOMIC DNA]</scope>
    <source>
        <strain evidence="6">JCM 16114</strain>
    </source>
</reference>
<feature type="domain" description="CdaR GGDEF-like" evidence="4">
    <location>
        <begin position="311"/>
        <end position="434"/>
    </location>
</feature>
<organism evidence="5 6">
    <name type="scientific">Nonomuraea monospora</name>
    <dbReference type="NCBI Taxonomy" id="568818"/>
    <lineage>
        <taxon>Bacteria</taxon>
        <taxon>Bacillati</taxon>
        <taxon>Actinomycetota</taxon>
        <taxon>Actinomycetes</taxon>
        <taxon>Streptosporangiales</taxon>
        <taxon>Streptosporangiaceae</taxon>
        <taxon>Nonomuraea</taxon>
    </lineage>
</organism>
<accession>A0ABP5PA71</accession>
<comment type="similarity">
    <text evidence="1">Belongs to the CdaR family.</text>
</comment>
<keyword evidence="6" id="KW-1185">Reference proteome</keyword>
<proteinExistence type="inferred from homology"/>
<dbReference type="InterPro" id="IPR025736">
    <property type="entry name" value="PucR_C-HTH_dom"/>
</dbReference>
<dbReference type="Proteomes" id="UP001499843">
    <property type="component" value="Unassembled WGS sequence"/>
</dbReference>
<sequence length="547" mass="57204">MRRLLALPEWSGGVRVLAGAAGLDAPVRAVRPVADPGAVHDVGADELIIVAGSPPSADWRVDALLRRVVDAGGAGLLIPARATTTGASNRASDGAGTGGGGTGGGGTGAGGGGAEAGGGRAGSGGEVSRATLLLADRLALPLLGTTGADPLDLVVAARLLLAEPEIDRARLVLAAHRTFDNRTSPPEDVVLRLGDLLKVPVALLDDRGRPLAGEVSEPAAVRVDEFVAQRVPLADGELLAHPVLLPHPARPALWLVAELRGTAAARAGIVPPALAVATAAVQRWLLAHRLELERDARARTALLGDLLRLDGEPSAQLRRRVADAGWQLGGWHVGLRIGAVPTLDLVPWTAEISRVLRAEGVEAVVVEHDEGWTGWTTFGQEPTPARVRALAARLRAAHRKLRGSIADHMGVGRPHPWPEGLAGTVAEATDAARLAATRPEAGFFLQVDQLGMAQLLLEWTRTDTFEPAARALLAPLRDQPGDLVRTLSVYLDAESSIAETAAVLGVHRNTVAARIDRIERLLGVDLGHRDERLALHLACRTVTLPGR</sequence>
<feature type="region of interest" description="Disordered" evidence="2">
    <location>
        <begin position="86"/>
        <end position="122"/>
    </location>
</feature>
<dbReference type="InterPro" id="IPR042070">
    <property type="entry name" value="PucR_C-HTH_sf"/>
</dbReference>
<gene>
    <name evidence="5" type="ORF">GCM10009850_029580</name>
</gene>
<protein>
    <submittedName>
        <fullName evidence="5">PucR family transcriptional regulator</fullName>
    </submittedName>
</protein>
<dbReference type="Pfam" id="PF13556">
    <property type="entry name" value="HTH_30"/>
    <property type="match status" value="1"/>
</dbReference>
<evidence type="ECO:0000256" key="1">
    <source>
        <dbReference type="ARBA" id="ARBA00006754"/>
    </source>
</evidence>
<name>A0ABP5PA71_9ACTN</name>
<evidence type="ECO:0000259" key="4">
    <source>
        <dbReference type="Pfam" id="PF17853"/>
    </source>
</evidence>
<dbReference type="InterPro" id="IPR041522">
    <property type="entry name" value="CdaR_GGDEF"/>
</dbReference>
<dbReference type="EMBL" id="BAAAQX010000006">
    <property type="protein sequence ID" value="GAA2207500.1"/>
    <property type="molecule type" value="Genomic_DNA"/>
</dbReference>
<dbReference type="Pfam" id="PF17853">
    <property type="entry name" value="GGDEF_2"/>
    <property type="match status" value="1"/>
</dbReference>
<comment type="caution">
    <text evidence="5">The sequence shown here is derived from an EMBL/GenBank/DDBJ whole genome shotgun (WGS) entry which is preliminary data.</text>
</comment>
<evidence type="ECO:0000313" key="5">
    <source>
        <dbReference type="EMBL" id="GAA2207500.1"/>
    </source>
</evidence>